<evidence type="ECO:0000313" key="2">
    <source>
        <dbReference type="EMBL" id="TKD72169.1"/>
    </source>
</evidence>
<name>A0A4U1ML28_9BACL</name>
<dbReference type="OrthoDB" id="1716276at2"/>
<dbReference type="Pfam" id="PF12673">
    <property type="entry name" value="SipL"/>
    <property type="match status" value="1"/>
</dbReference>
<gene>
    <name evidence="2" type="ORF">FBF83_05065</name>
</gene>
<evidence type="ECO:0000313" key="3">
    <source>
        <dbReference type="Proteomes" id="UP000310541"/>
    </source>
</evidence>
<dbReference type="RefSeq" id="WP_136946019.1">
    <property type="nucleotide sequence ID" value="NZ_SWFM01000001.1"/>
</dbReference>
<proteinExistence type="predicted"/>
<dbReference type="InterPro" id="IPR024300">
    <property type="entry name" value="SipL_SPOCS_dom"/>
</dbReference>
<dbReference type="EMBL" id="SWFM01000001">
    <property type="protein sequence ID" value="TKD72169.1"/>
    <property type="molecule type" value="Genomic_DNA"/>
</dbReference>
<evidence type="ECO:0000259" key="1">
    <source>
        <dbReference type="Pfam" id="PF12673"/>
    </source>
</evidence>
<reference evidence="2 3" key="1">
    <citation type="submission" date="2019-04" db="EMBL/GenBank/DDBJ databases">
        <title>Genome sequence of Bacillus hwajinpoensis strain Y2.</title>
        <authorList>
            <person name="Fair J.L."/>
            <person name="Maclea K.S."/>
        </authorList>
    </citation>
    <scope>NUCLEOTIDE SEQUENCE [LARGE SCALE GENOMIC DNA]</scope>
    <source>
        <strain evidence="2 3">Y2</strain>
    </source>
</reference>
<accession>A0A4U1ML28</accession>
<comment type="caution">
    <text evidence="2">The sequence shown here is derived from an EMBL/GenBank/DDBJ whole genome shotgun (WGS) entry which is preliminary data.</text>
</comment>
<dbReference type="AlphaFoldDB" id="A0A4U1ML28"/>
<feature type="domain" description="SipL SPOCS" evidence="1">
    <location>
        <begin position="46"/>
        <end position="143"/>
    </location>
</feature>
<dbReference type="Proteomes" id="UP000310541">
    <property type="component" value="Unassembled WGS sequence"/>
</dbReference>
<sequence>MSYFEQEDIMVSGLCDVDAFDLTGPGKYWTQLSVQETLILPEQKFDIEQLNSINIAVRIVRQKVIETPNSDGTPNQEGKLVTGRKLIVEGELCQTISYTADVDEQSVHSAQFAVPFSAFIVIGEDTPLTQNFQVNSCVEDVFVEDFTNRTIFKNVTVLLQAVEAPAVGCPEDQH</sequence>
<protein>
    <submittedName>
        <fullName evidence="2">DUF3794 domain-containing protein</fullName>
    </submittedName>
</protein>
<organism evidence="2 3">
    <name type="scientific">Guptibacillus hwajinpoensis</name>
    <dbReference type="NCBI Taxonomy" id="208199"/>
    <lineage>
        <taxon>Bacteria</taxon>
        <taxon>Bacillati</taxon>
        <taxon>Bacillota</taxon>
        <taxon>Bacilli</taxon>
        <taxon>Bacillales</taxon>
        <taxon>Guptibacillaceae</taxon>
        <taxon>Guptibacillus</taxon>
    </lineage>
</organism>